<evidence type="ECO:0000256" key="1">
    <source>
        <dbReference type="ARBA" id="ARBA00022801"/>
    </source>
</evidence>
<organism evidence="3 4">
    <name type="scientific">Microbulbifer epialgicus</name>
    <dbReference type="NCBI Taxonomy" id="393907"/>
    <lineage>
        <taxon>Bacteria</taxon>
        <taxon>Pseudomonadati</taxon>
        <taxon>Pseudomonadota</taxon>
        <taxon>Gammaproteobacteria</taxon>
        <taxon>Cellvibrionales</taxon>
        <taxon>Microbulbiferaceae</taxon>
        <taxon>Microbulbifer</taxon>
    </lineage>
</organism>
<proteinExistence type="predicted"/>
<dbReference type="GO" id="GO:0016787">
    <property type="term" value="F:hydrolase activity"/>
    <property type="evidence" value="ECO:0007669"/>
    <property type="project" value="UniProtKB-KW"/>
</dbReference>
<dbReference type="Pfam" id="PF13650">
    <property type="entry name" value="Asp_protease_2"/>
    <property type="match status" value="2"/>
</dbReference>
<accession>A0ABV4P6A0</accession>
<dbReference type="InterPro" id="IPR001995">
    <property type="entry name" value="Peptidase_A2_cat"/>
</dbReference>
<dbReference type="Gene3D" id="2.40.70.10">
    <property type="entry name" value="Acid Proteases"/>
    <property type="match status" value="2"/>
</dbReference>
<evidence type="ECO:0000313" key="3">
    <source>
        <dbReference type="EMBL" id="MFA0813534.1"/>
    </source>
</evidence>
<dbReference type="EMBL" id="JBGMEK010000104">
    <property type="protein sequence ID" value="MFA0813534.1"/>
    <property type="molecule type" value="Genomic_DNA"/>
</dbReference>
<name>A0ABV4P6A0_9GAMM</name>
<keyword evidence="4" id="KW-1185">Reference proteome</keyword>
<feature type="domain" description="Peptidase A2" evidence="2">
    <location>
        <begin position="191"/>
        <end position="278"/>
    </location>
</feature>
<dbReference type="InterPro" id="IPR021109">
    <property type="entry name" value="Peptidase_aspartic_dom_sf"/>
</dbReference>
<gene>
    <name evidence="3" type="ORF">ACCI49_21825</name>
</gene>
<reference evidence="3 4" key="1">
    <citation type="submission" date="2024-08" db="EMBL/GenBank/DDBJ databases">
        <authorList>
            <person name="Ishaq N."/>
        </authorList>
    </citation>
    <scope>NUCLEOTIDE SEQUENCE [LARGE SCALE GENOMIC DNA]</scope>
    <source>
        <strain evidence="3 4">DSM 18651</strain>
    </source>
</reference>
<protein>
    <submittedName>
        <fullName evidence="3">Pepsin/retropepsin-like aspartic protease family protein</fullName>
        <ecNumber evidence="3">3.4.23.-</ecNumber>
    </submittedName>
</protein>
<dbReference type="SUPFAM" id="SSF50630">
    <property type="entry name" value="Acid proteases"/>
    <property type="match status" value="1"/>
</dbReference>
<keyword evidence="1 3" id="KW-0378">Hydrolase</keyword>
<dbReference type="RefSeq" id="WP_371841350.1">
    <property type="nucleotide sequence ID" value="NZ_JBGMEK010000104.1"/>
</dbReference>
<dbReference type="EC" id="3.4.23.-" evidence="3"/>
<sequence length="295" mass="32540">MKQVISSLAAAALINGCTTARVPPQEHFTSLPMKMTDAGHAYVYGDIGRVQDYPLIIDTAANSGVLPENLLEKLQLPQEAIDKEEVQGATGKREMISGTVGHTSLLGQAISDIEYIFQDLQSLTLSNGLIPGIIGHNYLRHYCIEFDFINSRFNLAQDSCPADKVENLRAVPFYVDDDFIKTRASFAGTEVDVILDTGAHHSFINSTLFSILSNVGVGKESTSSGLGGHKQKKTEIYQVGYRLGDFPIMESNVYVADLSVFDNLGYNDKPFLLLGLDYFTDGRLIIDYRNSTMYF</sequence>
<evidence type="ECO:0000259" key="2">
    <source>
        <dbReference type="PROSITE" id="PS50175"/>
    </source>
</evidence>
<dbReference type="Proteomes" id="UP001569428">
    <property type="component" value="Unassembled WGS sequence"/>
</dbReference>
<dbReference type="PROSITE" id="PS50175">
    <property type="entry name" value="ASP_PROT_RETROV"/>
    <property type="match status" value="1"/>
</dbReference>
<evidence type="ECO:0000313" key="4">
    <source>
        <dbReference type="Proteomes" id="UP001569428"/>
    </source>
</evidence>
<comment type="caution">
    <text evidence="3">The sequence shown here is derived from an EMBL/GenBank/DDBJ whole genome shotgun (WGS) entry which is preliminary data.</text>
</comment>